<gene>
    <name evidence="2" type="ORF">GPLA_2288</name>
</gene>
<dbReference type="EMBL" id="BAER01000049">
    <property type="protein sequence ID" value="GAC33193.1"/>
    <property type="molecule type" value="Genomic_DNA"/>
</dbReference>
<dbReference type="AlphaFoldDB" id="K6ZWN0"/>
<reference evidence="3" key="1">
    <citation type="journal article" date="2014" name="Environ. Microbiol.">
        <title>Comparative genomics of the marine bacterial genus Glaciecola reveals the high degree of genomic diversity and genomic characteristic for cold adaptation.</title>
        <authorList>
            <person name="Qin Q.L."/>
            <person name="Xie B.B."/>
            <person name="Yu Y."/>
            <person name="Shu Y.L."/>
            <person name="Rong J.C."/>
            <person name="Zhang Y.J."/>
            <person name="Zhao D.L."/>
            <person name="Chen X.L."/>
            <person name="Zhang X.Y."/>
            <person name="Chen B."/>
            <person name="Zhou B.C."/>
            <person name="Zhang Y.Z."/>
        </authorList>
    </citation>
    <scope>NUCLEOTIDE SEQUENCE [LARGE SCALE GENOMIC DNA]</scope>
    <source>
        <strain evidence="3">LMG 21857</strain>
    </source>
</reference>
<keyword evidence="3" id="KW-1185">Reference proteome</keyword>
<name>K6ZWN0_9ALTE</name>
<evidence type="ECO:0008006" key="4">
    <source>
        <dbReference type="Google" id="ProtNLM"/>
    </source>
</evidence>
<protein>
    <recommendedName>
        <fullName evidence="4">Lipoprotein</fullName>
    </recommendedName>
</protein>
<dbReference type="Proteomes" id="UP000006322">
    <property type="component" value="Unassembled WGS sequence"/>
</dbReference>
<comment type="caution">
    <text evidence="2">The sequence shown here is derived from an EMBL/GenBank/DDBJ whole genome shotgun (WGS) entry which is preliminary data.</text>
</comment>
<sequence>MKALHVVLPLLITFAVSGCSEQRNESNEELMAKIEKLEVEIEDMQQNLAALEQKTQLSFSVISSNPFLDNAFEDFVFASDEFWKNTVDVGVSECTKRCSADAKGRQATCNALPDGDEKIDCRNDSSNKAKTCNKQC</sequence>
<evidence type="ECO:0000256" key="1">
    <source>
        <dbReference type="SAM" id="Coils"/>
    </source>
</evidence>
<evidence type="ECO:0000313" key="2">
    <source>
        <dbReference type="EMBL" id="GAC33193.1"/>
    </source>
</evidence>
<dbReference type="RefSeq" id="WP_007104976.1">
    <property type="nucleotide sequence ID" value="NZ_BAER01000049.1"/>
</dbReference>
<dbReference type="OrthoDB" id="9554402at2"/>
<feature type="coiled-coil region" evidence="1">
    <location>
        <begin position="20"/>
        <end position="54"/>
    </location>
</feature>
<keyword evidence="1" id="KW-0175">Coiled coil</keyword>
<evidence type="ECO:0000313" key="3">
    <source>
        <dbReference type="Proteomes" id="UP000006322"/>
    </source>
</evidence>
<proteinExistence type="predicted"/>
<accession>K6ZWN0</accession>
<organism evidence="2 3">
    <name type="scientific">Paraglaciecola polaris LMG 21857</name>
    <dbReference type="NCBI Taxonomy" id="1129793"/>
    <lineage>
        <taxon>Bacteria</taxon>
        <taxon>Pseudomonadati</taxon>
        <taxon>Pseudomonadota</taxon>
        <taxon>Gammaproteobacteria</taxon>
        <taxon>Alteromonadales</taxon>
        <taxon>Alteromonadaceae</taxon>
        <taxon>Paraglaciecola</taxon>
    </lineage>
</organism>
<dbReference type="PROSITE" id="PS51257">
    <property type="entry name" value="PROKAR_LIPOPROTEIN"/>
    <property type="match status" value="1"/>
</dbReference>